<organism evidence="2 3">
    <name type="scientific">Rubroshorea leprosula</name>
    <dbReference type="NCBI Taxonomy" id="152421"/>
    <lineage>
        <taxon>Eukaryota</taxon>
        <taxon>Viridiplantae</taxon>
        <taxon>Streptophyta</taxon>
        <taxon>Embryophyta</taxon>
        <taxon>Tracheophyta</taxon>
        <taxon>Spermatophyta</taxon>
        <taxon>Magnoliopsida</taxon>
        <taxon>eudicotyledons</taxon>
        <taxon>Gunneridae</taxon>
        <taxon>Pentapetalae</taxon>
        <taxon>rosids</taxon>
        <taxon>malvids</taxon>
        <taxon>Malvales</taxon>
        <taxon>Dipterocarpaceae</taxon>
        <taxon>Rubroshorea</taxon>
    </lineage>
</organism>
<feature type="region of interest" description="Disordered" evidence="1">
    <location>
        <begin position="109"/>
        <end position="138"/>
    </location>
</feature>
<dbReference type="Proteomes" id="UP001054252">
    <property type="component" value="Unassembled WGS sequence"/>
</dbReference>
<comment type="caution">
    <text evidence="2">The sequence shown here is derived from an EMBL/GenBank/DDBJ whole genome shotgun (WGS) entry which is preliminary data.</text>
</comment>
<proteinExistence type="predicted"/>
<dbReference type="AlphaFoldDB" id="A0AAV5KGJ6"/>
<accession>A0AAV5KGJ6</accession>
<dbReference type="EMBL" id="BPVZ01000064">
    <property type="protein sequence ID" value="GKV23710.1"/>
    <property type="molecule type" value="Genomic_DNA"/>
</dbReference>
<protein>
    <submittedName>
        <fullName evidence="2">Uncharacterized protein</fullName>
    </submittedName>
</protein>
<evidence type="ECO:0000256" key="1">
    <source>
        <dbReference type="SAM" id="MobiDB-lite"/>
    </source>
</evidence>
<evidence type="ECO:0000313" key="2">
    <source>
        <dbReference type="EMBL" id="GKV23710.1"/>
    </source>
</evidence>
<evidence type="ECO:0000313" key="3">
    <source>
        <dbReference type="Proteomes" id="UP001054252"/>
    </source>
</evidence>
<name>A0AAV5KGJ6_9ROSI</name>
<keyword evidence="3" id="KW-1185">Reference proteome</keyword>
<sequence>MLKTHYIKQTRSRVERKLPDFEAQGMRSSAVAPEKDACQIEHRRSRIANIEYVLQAHTSWLHQRVDRSLKHGSKVPSARSSRKVIKVNQIFWIECQICAIGELSHKENVGWPLRSDDDGMNSEKEKGKGYEREERKGK</sequence>
<reference evidence="2 3" key="1">
    <citation type="journal article" date="2021" name="Commun. Biol.">
        <title>The genome of Shorea leprosula (Dipterocarpaceae) highlights the ecological relevance of drought in aseasonal tropical rainforests.</title>
        <authorList>
            <person name="Ng K.K.S."/>
            <person name="Kobayashi M.J."/>
            <person name="Fawcett J.A."/>
            <person name="Hatakeyama M."/>
            <person name="Paape T."/>
            <person name="Ng C.H."/>
            <person name="Ang C.C."/>
            <person name="Tnah L.H."/>
            <person name="Lee C.T."/>
            <person name="Nishiyama T."/>
            <person name="Sese J."/>
            <person name="O'Brien M.J."/>
            <person name="Copetti D."/>
            <person name="Mohd Noor M.I."/>
            <person name="Ong R.C."/>
            <person name="Putra M."/>
            <person name="Sireger I.Z."/>
            <person name="Indrioko S."/>
            <person name="Kosugi Y."/>
            <person name="Izuno A."/>
            <person name="Isagi Y."/>
            <person name="Lee S.L."/>
            <person name="Shimizu K.K."/>
        </authorList>
    </citation>
    <scope>NUCLEOTIDE SEQUENCE [LARGE SCALE GENOMIC DNA]</scope>
    <source>
        <strain evidence="2">214</strain>
    </source>
</reference>
<gene>
    <name evidence="2" type="ORF">SLEP1_g33409</name>
</gene>